<name>A0AAW6TRX2_9BACT</name>
<dbReference type="PROSITE" id="PS51257">
    <property type="entry name" value="PROKAR_LIPOPROTEIN"/>
    <property type="match status" value="1"/>
</dbReference>
<dbReference type="SUPFAM" id="SSF82171">
    <property type="entry name" value="DPP6 N-terminal domain-like"/>
    <property type="match status" value="1"/>
</dbReference>
<dbReference type="Proteomes" id="UP001431776">
    <property type="component" value="Unassembled WGS sequence"/>
</dbReference>
<proteinExistence type="inferred from homology"/>
<evidence type="ECO:0000313" key="2">
    <source>
        <dbReference type="EMBL" id="MDI6448461.1"/>
    </source>
</evidence>
<dbReference type="EMBL" id="JASCXX010000004">
    <property type="protein sequence ID" value="MDI6448461.1"/>
    <property type="molecule type" value="Genomic_DNA"/>
</dbReference>
<comment type="similarity">
    <text evidence="1">Belongs to the TolB family.</text>
</comment>
<evidence type="ECO:0000256" key="1">
    <source>
        <dbReference type="ARBA" id="ARBA00009820"/>
    </source>
</evidence>
<organism evidence="2 3">
    <name type="scientific">Anaerobaca lacustris</name>
    <dbReference type="NCBI Taxonomy" id="3044600"/>
    <lineage>
        <taxon>Bacteria</taxon>
        <taxon>Pseudomonadati</taxon>
        <taxon>Planctomycetota</taxon>
        <taxon>Phycisphaerae</taxon>
        <taxon>Sedimentisphaerales</taxon>
        <taxon>Anaerobacaceae</taxon>
        <taxon>Anaerobaca</taxon>
    </lineage>
</organism>
<comment type="caution">
    <text evidence="2">The sequence shown here is derived from an EMBL/GenBank/DDBJ whole genome shotgun (WGS) entry which is preliminary data.</text>
</comment>
<dbReference type="InterPro" id="IPR011659">
    <property type="entry name" value="WD40"/>
</dbReference>
<reference evidence="2" key="1">
    <citation type="submission" date="2023-05" db="EMBL/GenBank/DDBJ databases">
        <title>Anaerotaeda fermentans gen. nov., sp. nov., a novel anaerobic planctomycete of the new family within the order Sedimentisphaerales isolated from Taman Peninsula, Russia.</title>
        <authorList>
            <person name="Khomyakova M.A."/>
            <person name="Merkel A.Y."/>
            <person name="Slobodkin A.I."/>
        </authorList>
    </citation>
    <scope>NUCLEOTIDE SEQUENCE</scope>
    <source>
        <strain evidence="2">M17dextr</strain>
    </source>
</reference>
<evidence type="ECO:0000313" key="3">
    <source>
        <dbReference type="Proteomes" id="UP001431776"/>
    </source>
</evidence>
<dbReference type="RefSeq" id="WP_349243866.1">
    <property type="nucleotide sequence ID" value="NZ_JASCXX010000004.1"/>
</dbReference>
<dbReference type="InterPro" id="IPR011042">
    <property type="entry name" value="6-blade_b-propeller_TolB-like"/>
</dbReference>
<dbReference type="AlphaFoldDB" id="A0AAW6TRX2"/>
<dbReference type="PANTHER" id="PTHR36842">
    <property type="entry name" value="PROTEIN TOLB HOMOLOG"/>
    <property type="match status" value="1"/>
</dbReference>
<sequence>MRTIVAVGCMLSLAVASGCRSPYAKISSPVNLGPNVNSAGHEGSPDISADGRSLYFDALRPGGLGGWDIWLSKANSPHADFGVAAPLAAPVNSRFDDSGPCISDDGLTLYFASNRPGGSGDFDIWMTTRTTAEGPWTEPVNLGPIVNSSAYDNHPSISSDGLTLYFDSRRPNDQGQQGINDVYWCRRATIDDPWGAPEALAINTNGIEYSPDISSDNRTLYYDSPLAGRDLWVSKRSTASEDWERGVNMGSPFNTRGIDTDPSISANAPLLYFVSNRPGGEGGFDIWMMYSMPKKK</sequence>
<accession>A0AAW6TRX2</accession>
<gene>
    <name evidence="2" type="ORF">QJ522_05350</name>
</gene>
<protein>
    <submittedName>
        <fullName evidence="2">Uncharacterized protein</fullName>
    </submittedName>
</protein>
<dbReference type="Gene3D" id="2.120.10.30">
    <property type="entry name" value="TolB, C-terminal domain"/>
    <property type="match status" value="1"/>
</dbReference>
<keyword evidence="3" id="KW-1185">Reference proteome</keyword>
<dbReference type="Pfam" id="PF07676">
    <property type="entry name" value="PD40"/>
    <property type="match status" value="5"/>
</dbReference>